<dbReference type="KEGG" id="amin:AUMI_11780"/>
<evidence type="ECO:0000259" key="1">
    <source>
        <dbReference type="Pfam" id="PF08241"/>
    </source>
</evidence>
<dbReference type="EMBL" id="AP017457">
    <property type="protein sequence ID" value="BAU98720.1"/>
    <property type="molecule type" value="Genomic_DNA"/>
</dbReference>
<name>A0A173LV64_9MICO</name>
<dbReference type="CDD" id="cd02440">
    <property type="entry name" value="AdoMet_MTases"/>
    <property type="match status" value="1"/>
</dbReference>
<dbReference type="GeneID" id="80451363"/>
<evidence type="ECO:0000313" key="3">
    <source>
        <dbReference type="Proteomes" id="UP000243847"/>
    </source>
</evidence>
<accession>A0A173LV64</accession>
<dbReference type="Pfam" id="PF08241">
    <property type="entry name" value="Methyltransf_11"/>
    <property type="match status" value="1"/>
</dbReference>
<protein>
    <submittedName>
        <fullName evidence="2">RTX toxins and related Ca2+-binding protein</fullName>
    </submittedName>
</protein>
<organism evidence="2 3">
    <name type="scientific">Aurantimicrobium minutum</name>
    <dbReference type="NCBI Taxonomy" id="708131"/>
    <lineage>
        <taxon>Bacteria</taxon>
        <taxon>Bacillati</taxon>
        <taxon>Actinomycetota</taxon>
        <taxon>Actinomycetes</taxon>
        <taxon>Micrococcales</taxon>
        <taxon>Microbacteriaceae</taxon>
        <taxon>Aurantimicrobium</taxon>
    </lineage>
</organism>
<gene>
    <name evidence="2" type="ORF">AUMI_11780</name>
</gene>
<dbReference type="Proteomes" id="UP000243847">
    <property type="component" value="Chromosome sequence1"/>
</dbReference>
<dbReference type="Gene3D" id="3.40.50.150">
    <property type="entry name" value="Vaccinia Virus protein VP39"/>
    <property type="match status" value="1"/>
</dbReference>
<evidence type="ECO:0000313" key="2">
    <source>
        <dbReference type="EMBL" id="BAU98720.1"/>
    </source>
</evidence>
<dbReference type="RefSeq" id="WP_096380300.1">
    <property type="nucleotide sequence ID" value="NZ_AP017457.1"/>
</dbReference>
<sequence>MAHKEQAYFCEQVRNLHPRYFYNTFVVDIGSLDINGSNRELFSDCLYLGVDLSIGKNVDLICKGHELGLPDESVDVIISTEVFEHDIHYPETIQNIIRMLKPGGLFLFTCATTGRPEHGTKATTIQDAPFLEDAGWPDYYKNLTEADIEKVVNLKSVFSEYQFSVNHSTHDLYFWGIKRGQPRFRDNYSFLVWESRVERDSIRTKVRNSELEKQVEDLTTALTESTNLIDHLQSQQKPYGSGQFNFNEDVICSPLSFSSLLSGKEGEWHSFNQLKVTRTLKNKIVTRFGLIHSWKLKKHKELIQNSIFFDAEWYRWAYSDIERSDVDPATHFLEHGATEGRNPSPYFDTKFYCYQNPDVSLSGINPLVHYILYGILEGRVASPIVRIDTKTQDIQAKGQSFQSSLHFDLGTMSLVAPQKNLTQKISETVELIKILAEIEYES</sequence>
<dbReference type="SUPFAM" id="SSF53335">
    <property type="entry name" value="S-adenosyl-L-methionine-dependent methyltransferases"/>
    <property type="match status" value="1"/>
</dbReference>
<dbReference type="AlphaFoldDB" id="A0A173LV64"/>
<dbReference type="InterPro" id="IPR013216">
    <property type="entry name" value="Methyltransf_11"/>
</dbReference>
<reference evidence="2 3" key="1">
    <citation type="journal article" date="2016" name="Genome Announc.">
        <title>Complete Genome Sequence of Aurantimicrobium minutum Type Strain KNCT, a Planktonic Ultramicrobacterium Isolated from River Water.</title>
        <authorList>
            <person name="Nakai R."/>
            <person name="Fujisawa T."/>
            <person name="Nakamura Y."/>
            <person name="Nishide H."/>
            <person name="Uchiyama I."/>
            <person name="Baba T."/>
            <person name="Toyoda A."/>
            <person name="Fujiyama A."/>
            <person name="Naganuma T."/>
            <person name="Niki H."/>
        </authorList>
    </citation>
    <scope>NUCLEOTIDE SEQUENCE [LARGE SCALE GENOMIC DNA]</scope>
    <source>
        <strain evidence="2 3">KNC</strain>
    </source>
</reference>
<dbReference type="OrthoDB" id="161159at2"/>
<dbReference type="InterPro" id="IPR029063">
    <property type="entry name" value="SAM-dependent_MTases_sf"/>
</dbReference>
<feature type="domain" description="Methyltransferase type 11" evidence="1">
    <location>
        <begin position="62"/>
        <end position="108"/>
    </location>
</feature>
<proteinExistence type="predicted"/>